<comment type="caution">
    <text evidence="1">The sequence shown here is derived from an EMBL/GenBank/DDBJ whole genome shotgun (WGS) entry which is preliminary data.</text>
</comment>
<organism evidence="1 2">
    <name type="scientific">Colocasia esculenta</name>
    <name type="common">Wild taro</name>
    <name type="synonym">Arum esculentum</name>
    <dbReference type="NCBI Taxonomy" id="4460"/>
    <lineage>
        <taxon>Eukaryota</taxon>
        <taxon>Viridiplantae</taxon>
        <taxon>Streptophyta</taxon>
        <taxon>Embryophyta</taxon>
        <taxon>Tracheophyta</taxon>
        <taxon>Spermatophyta</taxon>
        <taxon>Magnoliopsida</taxon>
        <taxon>Liliopsida</taxon>
        <taxon>Araceae</taxon>
        <taxon>Aroideae</taxon>
        <taxon>Colocasieae</taxon>
        <taxon>Colocasia</taxon>
    </lineage>
</organism>
<evidence type="ECO:0000313" key="2">
    <source>
        <dbReference type="Proteomes" id="UP000652761"/>
    </source>
</evidence>
<dbReference type="AlphaFoldDB" id="A0A843XUD6"/>
<evidence type="ECO:0000313" key="1">
    <source>
        <dbReference type="EMBL" id="MQM23728.1"/>
    </source>
</evidence>
<protein>
    <submittedName>
        <fullName evidence="1">Uncharacterized protein</fullName>
    </submittedName>
</protein>
<dbReference type="EMBL" id="NMUH01017614">
    <property type="protein sequence ID" value="MQM23728.1"/>
    <property type="molecule type" value="Genomic_DNA"/>
</dbReference>
<dbReference type="Proteomes" id="UP000652761">
    <property type="component" value="Unassembled WGS sequence"/>
</dbReference>
<accession>A0A843XUD6</accession>
<proteinExistence type="predicted"/>
<sequence>MAASGSFGIVGGYIVAFLTADQQERYSEVKIKLCGNKAVDLVDMEKHGMLSMVEALQRLKWTGIFTVLEPSYPHLAKAFYTCLKTEEDGSLTSTVKGTYIHITHDLLERLFGVSTVGHSLVESVDIHAKGLGIIGTEYKLKDGKIDINQDEFRTCGGRVEELLVAGELWINHKKLIFFPRPSATTCTNRPLEVDQRRRPCEHDGPIGRVLSLFATVHLSLSQRDERTVAISLPDLTSSSRSSHPIVAFWSRHVATLIGDLRDLTSGSDGHVAFFISTRRDLPA</sequence>
<gene>
    <name evidence="1" type="ORF">Taro_056795</name>
</gene>
<name>A0A843XUD6_COLES</name>
<keyword evidence="2" id="KW-1185">Reference proteome</keyword>
<reference evidence="1" key="1">
    <citation type="submission" date="2017-07" db="EMBL/GenBank/DDBJ databases">
        <title>Taro Niue Genome Assembly and Annotation.</title>
        <authorList>
            <person name="Atibalentja N."/>
            <person name="Keating K."/>
            <person name="Fields C.J."/>
        </authorList>
    </citation>
    <scope>NUCLEOTIDE SEQUENCE</scope>
    <source>
        <strain evidence="1">Niue_2</strain>
        <tissue evidence="1">Leaf</tissue>
    </source>
</reference>